<gene>
    <name evidence="3" type="ORF">SacxiDRAFT_0094</name>
</gene>
<dbReference type="RefSeq" id="WP_006236474.1">
    <property type="nucleotide sequence ID" value="NZ_JH636049.1"/>
</dbReference>
<dbReference type="AlphaFoldDB" id="I0UWX5"/>
<dbReference type="OrthoDB" id="3637277at2"/>
<feature type="region of interest" description="Disordered" evidence="1">
    <location>
        <begin position="30"/>
        <end position="50"/>
    </location>
</feature>
<dbReference type="STRING" id="882086.SacxiDRAFT_0094"/>
<evidence type="ECO:0000313" key="4">
    <source>
        <dbReference type="Proteomes" id="UP000004691"/>
    </source>
</evidence>
<feature type="chain" id="PRO_5039394873" description="DUF3558 domain-containing protein" evidence="2">
    <location>
        <begin position="29"/>
        <end position="212"/>
    </location>
</feature>
<dbReference type="EMBL" id="JH636049">
    <property type="protein sequence ID" value="EID52378.1"/>
    <property type="molecule type" value="Genomic_DNA"/>
</dbReference>
<name>I0UWX5_9PSEU</name>
<dbReference type="InterPro" id="IPR024520">
    <property type="entry name" value="DUF3558"/>
</dbReference>
<accession>I0UWX5</accession>
<dbReference type="Pfam" id="PF12079">
    <property type="entry name" value="DUF3558"/>
    <property type="match status" value="1"/>
</dbReference>
<organism evidence="3 4">
    <name type="scientific">Saccharomonospora xinjiangensis XJ-54</name>
    <dbReference type="NCBI Taxonomy" id="882086"/>
    <lineage>
        <taxon>Bacteria</taxon>
        <taxon>Bacillati</taxon>
        <taxon>Actinomycetota</taxon>
        <taxon>Actinomycetes</taxon>
        <taxon>Pseudonocardiales</taxon>
        <taxon>Pseudonocardiaceae</taxon>
        <taxon>Saccharomonospora</taxon>
    </lineage>
</organism>
<evidence type="ECO:0000256" key="2">
    <source>
        <dbReference type="SAM" id="SignalP"/>
    </source>
</evidence>
<feature type="signal peptide" evidence="2">
    <location>
        <begin position="1"/>
        <end position="28"/>
    </location>
</feature>
<protein>
    <recommendedName>
        <fullName evidence="5">DUF3558 domain-containing protein</fullName>
    </recommendedName>
</protein>
<evidence type="ECO:0008006" key="5">
    <source>
        <dbReference type="Google" id="ProtNLM"/>
    </source>
</evidence>
<keyword evidence="4" id="KW-1185">Reference proteome</keyword>
<sequence length="212" mass="22731">MCDYRFRFFRIFSMVAVVLFGASCSAGTEGVAQPAVDDTTTSVAGKAPERKVSEPLDISPYLSRPCELVSPEMLAKLGTSPSEATPRLPEDHKVSAEFGPSCDWSGEDEGGIGVNINSGNKERGLGGLRGHEMARDQGRYELWEETSISSYPAVYLGVSDARDRGDCELVVGIADDMTFGVSAVSFYENPEKACRVADEVAADVIETLKSGS</sequence>
<dbReference type="eggNOG" id="ENOG50322TR">
    <property type="taxonomic scope" value="Bacteria"/>
</dbReference>
<keyword evidence="2" id="KW-0732">Signal</keyword>
<dbReference type="PROSITE" id="PS51257">
    <property type="entry name" value="PROKAR_LIPOPROTEIN"/>
    <property type="match status" value="1"/>
</dbReference>
<dbReference type="HOGENOM" id="CLU_097940_0_0_11"/>
<proteinExistence type="predicted"/>
<evidence type="ECO:0000313" key="3">
    <source>
        <dbReference type="EMBL" id="EID52378.1"/>
    </source>
</evidence>
<reference evidence="3 4" key="1">
    <citation type="submission" date="2012-01" db="EMBL/GenBank/DDBJ databases">
        <title>Improved High-Quality Draft sequence of Saccharomonospora xinjiangensis XJ-54.</title>
        <authorList>
            <consortium name="US DOE Joint Genome Institute"/>
            <person name="Lucas S."/>
            <person name="Han J."/>
            <person name="Lapidus A."/>
            <person name="Cheng J.-F."/>
            <person name="Goodwin L."/>
            <person name="Pitluck S."/>
            <person name="Peters L."/>
            <person name="Mikhailova N."/>
            <person name="Teshima H."/>
            <person name="Detter J.C."/>
            <person name="Han C."/>
            <person name="Tapia R."/>
            <person name="Land M."/>
            <person name="Hauser L."/>
            <person name="Kyrpides N."/>
            <person name="Ivanova N."/>
            <person name="Pagani I."/>
            <person name="Brambilla E.-M."/>
            <person name="Klenk H.-P."/>
            <person name="Woyke T."/>
        </authorList>
    </citation>
    <scope>NUCLEOTIDE SEQUENCE [LARGE SCALE GENOMIC DNA]</scope>
    <source>
        <strain evidence="3 4">XJ-54</strain>
    </source>
</reference>
<evidence type="ECO:0000256" key="1">
    <source>
        <dbReference type="SAM" id="MobiDB-lite"/>
    </source>
</evidence>
<dbReference type="Proteomes" id="UP000004691">
    <property type="component" value="Unassembled WGS sequence"/>
</dbReference>